<dbReference type="PRINTS" id="PR00901">
    <property type="entry name" value="PHEROMONEBAR"/>
</dbReference>
<keyword evidence="4 11" id="KW-0812">Transmembrane</keyword>
<dbReference type="CDD" id="cd14966">
    <property type="entry name" value="7tmD_STE3"/>
    <property type="match status" value="1"/>
</dbReference>
<evidence type="ECO:0000256" key="6">
    <source>
        <dbReference type="ARBA" id="ARBA00023040"/>
    </source>
</evidence>
<dbReference type="GO" id="GO:0005886">
    <property type="term" value="C:plasma membrane"/>
    <property type="evidence" value="ECO:0007669"/>
    <property type="project" value="TreeGrafter"/>
</dbReference>
<keyword evidence="9" id="KW-0807">Transducer</keyword>
<dbReference type="InterPro" id="IPR000481">
    <property type="entry name" value="GPCR_Pheromne_B_alpha_rcpt"/>
</dbReference>
<comment type="similarity">
    <text evidence="2">Belongs to the G-protein coupled receptor 4 family.</text>
</comment>
<organism evidence="12 13">
    <name type="scientific">Athelia psychrophila</name>
    <dbReference type="NCBI Taxonomy" id="1759441"/>
    <lineage>
        <taxon>Eukaryota</taxon>
        <taxon>Fungi</taxon>
        <taxon>Dikarya</taxon>
        <taxon>Basidiomycota</taxon>
        <taxon>Agaricomycotina</taxon>
        <taxon>Agaricomycetes</taxon>
        <taxon>Agaricomycetidae</taxon>
        <taxon>Atheliales</taxon>
        <taxon>Atheliaceae</taxon>
        <taxon>Athelia</taxon>
    </lineage>
</organism>
<evidence type="ECO:0000313" key="12">
    <source>
        <dbReference type="EMBL" id="KZP29440.1"/>
    </source>
</evidence>
<feature type="transmembrane region" description="Helical" evidence="11">
    <location>
        <begin position="6"/>
        <end position="24"/>
    </location>
</feature>
<feature type="region of interest" description="Disordered" evidence="10">
    <location>
        <begin position="377"/>
        <end position="421"/>
    </location>
</feature>
<gene>
    <name evidence="12" type="ORF">FIBSPDRAFT_908309</name>
</gene>
<keyword evidence="3" id="KW-0589">Pheromone response</keyword>
<dbReference type="GO" id="GO:0000750">
    <property type="term" value="P:pheromone-dependent signal transduction involved in conjugation with cellular fusion"/>
    <property type="evidence" value="ECO:0007669"/>
    <property type="project" value="TreeGrafter"/>
</dbReference>
<feature type="transmembrane region" description="Helical" evidence="11">
    <location>
        <begin position="114"/>
        <end position="134"/>
    </location>
</feature>
<dbReference type="Proteomes" id="UP000076532">
    <property type="component" value="Unassembled WGS sequence"/>
</dbReference>
<feature type="transmembrane region" description="Helical" evidence="11">
    <location>
        <begin position="162"/>
        <end position="184"/>
    </location>
</feature>
<evidence type="ECO:0000256" key="7">
    <source>
        <dbReference type="ARBA" id="ARBA00023136"/>
    </source>
</evidence>
<evidence type="ECO:0000256" key="1">
    <source>
        <dbReference type="ARBA" id="ARBA00004141"/>
    </source>
</evidence>
<protein>
    <submittedName>
        <fullName evidence="12">STE3-domain-containing protein</fullName>
    </submittedName>
</protein>
<evidence type="ECO:0000256" key="9">
    <source>
        <dbReference type="ARBA" id="ARBA00023224"/>
    </source>
</evidence>
<dbReference type="AlphaFoldDB" id="A0A166SGZ8"/>
<dbReference type="EMBL" id="KV417498">
    <property type="protein sequence ID" value="KZP29440.1"/>
    <property type="molecule type" value="Genomic_DNA"/>
</dbReference>
<dbReference type="STRING" id="436010.A0A166SGZ8"/>
<dbReference type="Pfam" id="PF02076">
    <property type="entry name" value="STE3"/>
    <property type="match status" value="1"/>
</dbReference>
<dbReference type="PANTHER" id="PTHR28097:SF1">
    <property type="entry name" value="PHEROMONE A FACTOR RECEPTOR"/>
    <property type="match status" value="1"/>
</dbReference>
<keyword evidence="5 11" id="KW-1133">Transmembrane helix</keyword>
<dbReference type="OrthoDB" id="2874149at2759"/>
<keyword evidence="6" id="KW-0297">G-protein coupled receptor</keyword>
<dbReference type="InterPro" id="IPR001499">
    <property type="entry name" value="GPCR_STE3"/>
</dbReference>
<proteinExistence type="inferred from homology"/>
<evidence type="ECO:0000256" key="5">
    <source>
        <dbReference type="ARBA" id="ARBA00022989"/>
    </source>
</evidence>
<keyword evidence="7 11" id="KW-0472">Membrane</keyword>
<comment type="subcellular location">
    <subcellularLocation>
        <location evidence="1">Membrane</location>
        <topology evidence="1">Multi-pass membrane protein</topology>
    </subcellularLocation>
</comment>
<evidence type="ECO:0000256" key="8">
    <source>
        <dbReference type="ARBA" id="ARBA00023170"/>
    </source>
</evidence>
<evidence type="ECO:0000256" key="4">
    <source>
        <dbReference type="ARBA" id="ARBA00022692"/>
    </source>
</evidence>
<keyword evidence="8" id="KW-0675">Receptor</keyword>
<dbReference type="PRINTS" id="PR00899">
    <property type="entry name" value="GPCRSTE3"/>
</dbReference>
<feature type="transmembrane region" description="Helical" evidence="11">
    <location>
        <begin position="36"/>
        <end position="56"/>
    </location>
</feature>
<dbReference type="GO" id="GO:0004934">
    <property type="term" value="F:mating-type alpha-factor pheromone receptor activity"/>
    <property type="evidence" value="ECO:0007669"/>
    <property type="project" value="InterPro"/>
</dbReference>
<feature type="compositionally biased region" description="Basic and acidic residues" evidence="10">
    <location>
        <begin position="398"/>
        <end position="412"/>
    </location>
</feature>
<keyword evidence="13" id="KW-1185">Reference proteome</keyword>
<evidence type="ECO:0000256" key="11">
    <source>
        <dbReference type="SAM" id="Phobius"/>
    </source>
</evidence>
<evidence type="ECO:0000256" key="10">
    <source>
        <dbReference type="SAM" id="MobiDB-lite"/>
    </source>
</evidence>
<reference evidence="12 13" key="1">
    <citation type="journal article" date="2016" name="Mol. Biol. Evol.">
        <title>Comparative Genomics of Early-Diverging Mushroom-Forming Fungi Provides Insights into the Origins of Lignocellulose Decay Capabilities.</title>
        <authorList>
            <person name="Nagy L.G."/>
            <person name="Riley R."/>
            <person name="Tritt A."/>
            <person name="Adam C."/>
            <person name="Daum C."/>
            <person name="Floudas D."/>
            <person name="Sun H."/>
            <person name="Yadav J.S."/>
            <person name="Pangilinan J."/>
            <person name="Larsson K.H."/>
            <person name="Matsuura K."/>
            <person name="Barry K."/>
            <person name="Labutti K."/>
            <person name="Kuo R."/>
            <person name="Ohm R.A."/>
            <person name="Bhattacharya S.S."/>
            <person name="Shirouzu T."/>
            <person name="Yoshinaga Y."/>
            <person name="Martin F.M."/>
            <person name="Grigoriev I.V."/>
            <person name="Hibbett D.S."/>
        </authorList>
    </citation>
    <scope>NUCLEOTIDE SEQUENCE [LARGE SCALE GENOMIC DNA]</scope>
    <source>
        <strain evidence="12 13">CBS 109695</strain>
    </source>
</reference>
<evidence type="ECO:0000256" key="3">
    <source>
        <dbReference type="ARBA" id="ARBA00022507"/>
    </source>
</evidence>
<evidence type="ECO:0000256" key="2">
    <source>
        <dbReference type="ARBA" id="ARBA00011085"/>
    </source>
</evidence>
<evidence type="ECO:0000313" key="13">
    <source>
        <dbReference type="Proteomes" id="UP000076532"/>
    </source>
</evidence>
<feature type="transmembrane region" description="Helical" evidence="11">
    <location>
        <begin position="272"/>
        <end position="289"/>
    </location>
</feature>
<dbReference type="PANTHER" id="PTHR28097">
    <property type="entry name" value="PHEROMONE A FACTOR RECEPTOR"/>
    <property type="match status" value="1"/>
</dbReference>
<sequence length="421" mass="47572">MGVVPQWLFSTCAFLGFAMCVIPLKWHLEAWNTGTVLYMTWTGLGCLNYFINSVVWADNVLIHYPIWCDISAKFQIGLSVGVPCASLCMMRRLYKITTISSVTTTKQERRRAVYVDLAIGLGIPFIQMIVHIFAQGHRFIVYEQIGCFPSIYTTPLAFVLVYSWRTIIGLISAVYSILIIRTLVKHRAEYNAMLSGGGINSSRYLRLMALASVDVICSTHIESYVLMYRRSKQVYPYLGWADTHFDFNTVDQIPVFMWRANYDAELELEMSRWWPILCAIIFFAFFGFAQEARKNYCLAFDSVARRIGYASRGWSSGGVSSSFGGRKYNMSLSGEASLPVFINQTKTTKRGSAVSFSTNLDFDFNDVGGALDDVKPFSPTDNDSFDDKPSITEPPRALTRDAPPHYKDESPRPESQTISMV</sequence>
<name>A0A166SGZ8_9AGAM</name>
<accession>A0A166SGZ8</accession>